<accession>A0A6V6Y5Z4</accession>
<reference evidence="1 2" key="1">
    <citation type="submission" date="2020-06" db="EMBL/GenBank/DDBJ databases">
        <authorList>
            <person name="Criscuolo A."/>
        </authorList>
    </citation>
    <scope>NUCLEOTIDE SEQUENCE [LARGE SCALE GENOMIC DNA]</scope>
    <source>
        <strain evidence="1">1804121828</strain>
    </source>
</reference>
<evidence type="ECO:0008006" key="3">
    <source>
        <dbReference type="Google" id="ProtNLM"/>
    </source>
</evidence>
<dbReference type="InterPro" id="IPR029063">
    <property type="entry name" value="SAM-dependent_MTases_sf"/>
</dbReference>
<dbReference type="AlphaFoldDB" id="A0A6V6Y5Z4"/>
<gene>
    <name evidence="1" type="ORF">PEPNEM18_01298</name>
</gene>
<protein>
    <recommendedName>
        <fullName evidence="3">Type I restriction-modification system methyltransferase subunit</fullName>
    </recommendedName>
</protein>
<dbReference type="Proteomes" id="UP000586454">
    <property type="component" value="Unassembled WGS sequence"/>
</dbReference>
<evidence type="ECO:0000313" key="1">
    <source>
        <dbReference type="EMBL" id="CAC9933832.1"/>
    </source>
</evidence>
<dbReference type="SUPFAM" id="SSF53335">
    <property type="entry name" value="S-adenosyl-L-methionine-dependent methyltransferases"/>
    <property type="match status" value="1"/>
</dbReference>
<proteinExistence type="predicted"/>
<sequence>MVSKEEIASNDYDLSINKYKEIEYEPVAYDPPEEILVRINDLEKDIQEGLGALKSMLGDL</sequence>
<organism evidence="1 2">
    <name type="scientific">Aedoeadaptatus nemausensis</name>
    <dbReference type="NCBI Taxonomy" id="2582829"/>
    <lineage>
        <taxon>Bacteria</taxon>
        <taxon>Bacillati</taxon>
        <taxon>Bacillota</taxon>
        <taxon>Tissierellia</taxon>
        <taxon>Tissierellales</taxon>
        <taxon>Peptoniphilaceae</taxon>
        <taxon>Aedoeadaptatus</taxon>
    </lineage>
</organism>
<evidence type="ECO:0000313" key="2">
    <source>
        <dbReference type="Proteomes" id="UP000586454"/>
    </source>
</evidence>
<keyword evidence="2" id="KW-1185">Reference proteome</keyword>
<dbReference type="EMBL" id="CAIJCS010000022">
    <property type="protein sequence ID" value="CAC9933832.1"/>
    <property type="molecule type" value="Genomic_DNA"/>
</dbReference>
<dbReference type="RefSeq" id="WP_218956337.1">
    <property type="nucleotide sequence ID" value="NZ_CAIJCS010000022.1"/>
</dbReference>
<dbReference type="Gene3D" id="3.40.50.150">
    <property type="entry name" value="Vaccinia Virus protein VP39"/>
    <property type="match status" value="1"/>
</dbReference>
<comment type="caution">
    <text evidence="1">The sequence shown here is derived from an EMBL/GenBank/DDBJ whole genome shotgun (WGS) entry which is preliminary data.</text>
</comment>
<name>A0A6V6Y5Z4_9FIRM</name>